<name>A0ABN6NRM4_9ENTE</name>
<sequence length="107" mass="12853">MTVDMIDERLTRMELRLDELDKEVEVTKRLSPNPAKQQWRTLKSQVRKLNTTREKLLEHQTQFSIYSKFVIFRAKILIKNSYRNLVYSVLSKRFWHSNCNHVTLSAL</sequence>
<evidence type="ECO:0000313" key="2">
    <source>
        <dbReference type="EMBL" id="BDG67559.1"/>
    </source>
</evidence>
<dbReference type="EMBL" id="AP025635">
    <property type="protein sequence ID" value="BDG67559.1"/>
    <property type="molecule type" value="Genomic_DNA"/>
</dbReference>
<keyword evidence="1" id="KW-0175">Coiled coil</keyword>
<protein>
    <submittedName>
        <fullName evidence="2">Uncharacterized protein</fullName>
    </submittedName>
</protein>
<evidence type="ECO:0000256" key="1">
    <source>
        <dbReference type="SAM" id="Coils"/>
    </source>
</evidence>
<proteinExistence type="predicted"/>
<dbReference type="Proteomes" id="UP000831692">
    <property type="component" value="Chromosome"/>
</dbReference>
<evidence type="ECO:0000313" key="3">
    <source>
        <dbReference type="Proteomes" id="UP000831692"/>
    </source>
</evidence>
<feature type="coiled-coil region" evidence="1">
    <location>
        <begin position="3"/>
        <end position="30"/>
    </location>
</feature>
<keyword evidence="3" id="KW-1185">Reference proteome</keyword>
<gene>
    <name evidence="2" type="ORF">ENLAB_11230</name>
</gene>
<reference evidence="2 3" key="1">
    <citation type="submission" date="2022-03" db="EMBL/GenBank/DDBJ databases">
        <title>Complete genome sequence of Enterococcus innesii DB-1.</title>
        <authorList>
            <person name="Fukuda D."/>
            <person name="Nolasco-Hipolito C."/>
        </authorList>
    </citation>
    <scope>NUCLEOTIDE SEQUENCE [LARGE SCALE GENOMIC DNA]</scope>
    <source>
        <strain evidence="2 3">DB-1</strain>
    </source>
</reference>
<accession>A0ABN6NRM4</accession>
<organism evidence="2 3">
    <name type="scientific">Enterococcus innesii</name>
    <dbReference type="NCBI Taxonomy" id="2839759"/>
    <lineage>
        <taxon>Bacteria</taxon>
        <taxon>Bacillati</taxon>
        <taxon>Bacillota</taxon>
        <taxon>Bacilli</taxon>
        <taxon>Lactobacillales</taxon>
        <taxon>Enterococcaceae</taxon>
        <taxon>Enterococcus</taxon>
    </lineage>
</organism>